<reference evidence="3" key="1">
    <citation type="journal article" date="2019" name="Int. J. Syst. Evol. Microbiol.">
        <title>The Global Catalogue of Microorganisms (GCM) 10K type strain sequencing project: providing services to taxonomists for standard genome sequencing and annotation.</title>
        <authorList>
            <consortium name="The Broad Institute Genomics Platform"/>
            <consortium name="The Broad Institute Genome Sequencing Center for Infectious Disease"/>
            <person name="Wu L."/>
            <person name="Ma J."/>
        </authorList>
    </citation>
    <scope>NUCLEOTIDE SEQUENCE [LARGE SCALE GENOMIC DNA]</scope>
    <source>
        <strain evidence="3">JCM 31202</strain>
    </source>
</reference>
<evidence type="ECO:0000313" key="2">
    <source>
        <dbReference type="EMBL" id="MFD0900266.1"/>
    </source>
</evidence>
<comment type="caution">
    <text evidence="2">The sequence shown here is derived from an EMBL/GenBank/DDBJ whole genome shotgun (WGS) entry which is preliminary data.</text>
</comment>
<dbReference type="InterPro" id="IPR047789">
    <property type="entry name" value="CU044_5270-like"/>
</dbReference>
<dbReference type="NCBIfam" id="NF038083">
    <property type="entry name" value="CU044_5270_fam"/>
    <property type="match status" value="1"/>
</dbReference>
<dbReference type="RefSeq" id="WP_378297219.1">
    <property type="nucleotide sequence ID" value="NZ_JBHTJA010000009.1"/>
</dbReference>
<keyword evidence="1" id="KW-0812">Transmembrane</keyword>
<gene>
    <name evidence="2" type="ORF">ACFQ11_07680</name>
</gene>
<keyword evidence="1" id="KW-1133">Transmembrane helix</keyword>
<keyword evidence="3" id="KW-1185">Reference proteome</keyword>
<feature type="transmembrane region" description="Helical" evidence="1">
    <location>
        <begin position="44"/>
        <end position="64"/>
    </location>
</feature>
<evidence type="ECO:0000256" key="1">
    <source>
        <dbReference type="SAM" id="Phobius"/>
    </source>
</evidence>
<sequence length="339" mass="36050">MNDLAPPPRRDLPPGRHQVRRAHLLTELADSGAAPARSPRPRRAAVAVAAFGLAFGTAVAIAVAPGGSPPAGPSPSATLNVGAVEVLNRASRAAAATPVLRPRPDQFFYFESKQYQYGRTDLRRAWFSVDGSRAGLIRNSETDDGVWTCAGNAAWKERENAAIETGRPLPVDPADAPADCGNGDVRVRGLPSGVAEMRRWLYRHSNGDNPPDVQAFITVGDTIRERYVEPETLSVLFAAAAGIPGVTVIRDVTDLAGRAGIAVGQTWQGVRHELIFDAETYAFLGEREIVDMKGTWRPPGASASPGAEDVPGEHGDVLYAAAEIRMAVTDRAGQIPPAK</sequence>
<accession>A0ABW3EJ31</accession>
<name>A0ABW3EJ31_9ACTN</name>
<protein>
    <submittedName>
        <fullName evidence="2">CU044_5270 family protein</fullName>
    </submittedName>
</protein>
<keyword evidence="1" id="KW-0472">Membrane</keyword>
<dbReference type="Proteomes" id="UP001596972">
    <property type="component" value="Unassembled WGS sequence"/>
</dbReference>
<evidence type="ECO:0000313" key="3">
    <source>
        <dbReference type="Proteomes" id="UP001596972"/>
    </source>
</evidence>
<organism evidence="2 3">
    <name type="scientific">Actinomadura sediminis</name>
    <dbReference type="NCBI Taxonomy" id="1038904"/>
    <lineage>
        <taxon>Bacteria</taxon>
        <taxon>Bacillati</taxon>
        <taxon>Actinomycetota</taxon>
        <taxon>Actinomycetes</taxon>
        <taxon>Streptosporangiales</taxon>
        <taxon>Thermomonosporaceae</taxon>
        <taxon>Actinomadura</taxon>
    </lineage>
</organism>
<proteinExistence type="predicted"/>
<dbReference type="EMBL" id="JBHTJA010000009">
    <property type="protein sequence ID" value="MFD0900266.1"/>
    <property type="molecule type" value="Genomic_DNA"/>
</dbReference>